<dbReference type="InterPro" id="IPR002197">
    <property type="entry name" value="HTH_Fis"/>
</dbReference>
<dbReference type="InterPro" id="IPR058031">
    <property type="entry name" value="AAA_lid_NorR"/>
</dbReference>
<evidence type="ECO:0000313" key="6">
    <source>
        <dbReference type="EMBL" id="CEA00101.1"/>
    </source>
</evidence>
<dbReference type="PANTHER" id="PTHR32071:SF74">
    <property type="entry name" value="TRANSCRIPTIONAL ACTIVATOR ROCR"/>
    <property type="match status" value="1"/>
</dbReference>
<keyword evidence="4" id="KW-0804">Transcription</keyword>
<dbReference type="Gene3D" id="1.10.8.60">
    <property type="match status" value="1"/>
</dbReference>
<protein>
    <submittedName>
        <fullName evidence="6">Arginine utilization regulatory protein RocR</fullName>
    </submittedName>
</protein>
<dbReference type="Pfam" id="PF08448">
    <property type="entry name" value="PAS_4"/>
    <property type="match status" value="1"/>
</dbReference>
<dbReference type="CDD" id="cd00130">
    <property type="entry name" value="PAS"/>
    <property type="match status" value="1"/>
</dbReference>
<evidence type="ECO:0000256" key="2">
    <source>
        <dbReference type="ARBA" id="ARBA00022840"/>
    </source>
</evidence>
<evidence type="ECO:0000256" key="4">
    <source>
        <dbReference type="ARBA" id="ARBA00023163"/>
    </source>
</evidence>
<dbReference type="PROSITE" id="PS00675">
    <property type="entry name" value="SIGMA54_INTERACT_1"/>
    <property type="match status" value="1"/>
</dbReference>
<name>A0A078M5X0_9BACL</name>
<dbReference type="SMART" id="SM00091">
    <property type="entry name" value="PAS"/>
    <property type="match status" value="1"/>
</dbReference>
<organism evidence="6">
    <name type="scientific">Metalysinibacillus saudimassiliensis</name>
    <dbReference type="NCBI Taxonomy" id="1461583"/>
    <lineage>
        <taxon>Bacteria</taxon>
        <taxon>Bacillati</taxon>
        <taxon>Bacillota</taxon>
        <taxon>Bacilli</taxon>
        <taxon>Bacillales</taxon>
        <taxon>Caryophanaceae</taxon>
        <taxon>Metalysinibacillus</taxon>
    </lineage>
</organism>
<keyword evidence="3" id="KW-0805">Transcription regulation</keyword>
<keyword evidence="1" id="KW-0547">Nucleotide-binding</keyword>
<sequence length="429" mass="49751">MDNDKLVALYRFITEQSVSGVCAIDQQGNVLIYNKKMRELMGVTDEQFEKQKALEIINGDFQRSELFQVIETAKPIMQHKATFWNKRGEEVTTISNIMPLIVDGELLGAVEFVRDITQQQYMMYQPLRRYGASLTFDIITAVSDAMKRVIQIARAAALGRIPVMLIGESGTGKDMIAEGIHHALIEKNDLFITLICRRDEETVIERLEKAIKENRNCTFFAERIEYLSMQAQERIIALLNEYEDRKHYFIASVGEDPVDLIRKGELSQTLYHLFSSVSIKVPALRERKEDILPFITDYFRRHRDQYGSHIKYIAPDVEKFLLAYDWPGNLKELELLLDEVGSLLTTEETLEMVMLPAQLKWRLEKAHKRNEGLVVEEQQDLRPLDQYLHEVEHYYLQKALSLHEGNISKTAEALGLSRQSLQYRLKKFT</sequence>
<feature type="domain" description="Sigma-54 factor interaction" evidence="5">
    <location>
        <begin position="139"/>
        <end position="342"/>
    </location>
</feature>
<dbReference type="EMBL" id="LN483073">
    <property type="protein sequence ID" value="CEA00101.1"/>
    <property type="molecule type" value="Genomic_DNA"/>
</dbReference>
<dbReference type="Gene3D" id="3.30.450.20">
    <property type="entry name" value="PAS domain"/>
    <property type="match status" value="1"/>
</dbReference>
<gene>
    <name evidence="6" type="primary">rocR</name>
    <name evidence="6" type="ORF">BN1050_00455</name>
</gene>
<dbReference type="NCBIfam" id="TIGR00229">
    <property type="entry name" value="sensory_box"/>
    <property type="match status" value="1"/>
</dbReference>
<dbReference type="InterPro" id="IPR035965">
    <property type="entry name" value="PAS-like_dom_sf"/>
</dbReference>
<dbReference type="InterPro" id="IPR013656">
    <property type="entry name" value="PAS_4"/>
</dbReference>
<evidence type="ECO:0000256" key="3">
    <source>
        <dbReference type="ARBA" id="ARBA00023015"/>
    </source>
</evidence>
<dbReference type="Pfam" id="PF14532">
    <property type="entry name" value="Sigma54_activ_2"/>
    <property type="match status" value="1"/>
</dbReference>
<dbReference type="Gene3D" id="1.10.10.60">
    <property type="entry name" value="Homeodomain-like"/>
    <property type="match status" value="1"/>
</dbReference>
<evidence type="ECO:0000259" key="5">
    <source>
        <dbReference type="PROSITE" id="PS50045"/>
    </source>
</evidence>
<keyword evidence="2" id="KW-0067">ATP-binding</keyword>
<dbReference type="InterPro" id="IPR000014">
    <property type="entry name" value="PAS"/>
</dbReference>
<dbReference type="Pfam" id="PF02954">
    <property type="entry name" value="HTH_8"/>
    <property type="match status" value="1"/>
</dbReference>
<dbReference type="SUPFAM" id="SSF46689">
    <property type="entry name" value="Homeodomain-like"/>
    <property type="match status" value="1"/>
</dbReference>
<dbReference type="GO" id="GO:0006355">
    <property type="term" value="P:regulation of DNA-templated transcription"/>
    <property type="evidence" value="ECO:0007669"/>
    <property type="project" value="InterPro"/>
</dbReference>
<dbReference type="GO" id="GO:0043565">
    <property type="term" value="F:sequence-specific DNA binding"/>
    <property type="evidence" value="ECO:0007669"/>
    <property type="project" value="InterPro"/>
</dbReference>
<dbReference type="InterPro" id="IPR025662">
    <property type="entry name" value="Sigma_54_int_dom_ATP-bd_1"/>
</dbReference>
<dbReference type="SUPFAM" id="SSF55785">
    <property type="entry name" value="PYP-like sensor domain (PAS domain)"/>
    <property type="match status" value="1"/>
</dbReference>
<dbReference type="AlphaFoldDB" id="A0A078M5X0"/>
<dbReference type="PATRIC" id="fig|1461583.4.peg.427"/>
<dbReference type="InterPro" id="IPR009057">
    <property type="entry name" value="Homeodomain-like_sf"/>
</dbReference>
<accession>A0A078M5X0</accession>
<dbReference type="InterPro" id="IPR027417">
    <property type="entry name" value="P-loop_NTPase"/>
</dbReference>
<dbReference type="SUPFAM" id="SSF52540">
    <property type="entry name" value="P-loop containing nucleoside triphosphate hydrolases"/>
    <property type="match status" value="1"/>
</dbReference>
<dbReference type="Gene3D" id="3.40.50.300">
    <property type="entry name" value="P-loop containing nucleotide triphosphate hydrolases"/>
    <property type="match status" value="1"/>
</dbReference>
<dbReference type="PANTHER" id="PTHR32071">
    <property type="entry name" value="TRANSCRIPTIONAL REGULATORY PROTEIN"/>
    <property type="match status" value="1"/>
</dbReference>
<evidence type="ECO:0000256" key="1">
    <source>
        <dbReference type="ARBA" id="ARBA00022741"/>
    </source>
</evidence>
<dbReference type="PROSITE" id="PS50045">
    <property type="entry name" value="SIGMA54_INTERACT_4"/>
    <property type="match status" value="1"/>
</dbReference>
<dbReference type="GO" id="GO:0005524">
    <property type="term" value="F:ATP binding"/>
    <property type="evidence" value="ECO:0007669"/>
    <property type="project" value="UniProtKB-KW"/>
</dbReference>
<reference evidence="6" key="1">
    <citation type="submission" date="2014-07" db="EMBL/GenBank/DDBJ databases">
        <authorList>
            <person name="Urmite Genomes Urmite Genomes"/>
        </authorList>
    </citation>
    <scope>NUCLEOTIDE SEQUENCE</scope>
    <source>
        <strain evidence="6">13S34_air</strain>
    </source>
</reference>
<dbReference type="CDD" id="cd00009">
    <property type="entry name" value="AAA"/>
    <property type="match status" value="1"/>
</dbReference>
<proteinExistence type="predicted"/>
<dbReference type="InterPro" id="IPR002078">
    <property type="entry name" value="Sigma_54_int"/>
</dbReference>
<dbReference type="PRINTS" id="PR01590">
    <property type="entry name" value="HTHFIS"/>
</dbReference>
<dbReference type="HOGENOM" id="CLU_000445_8_1_9"/>
<dbReference type="Pfam" id="PF25601">
    <property type="entry name" value="AAA_lid_14"/>
    <property type="match status" value="1"/>
</dbReference>